<proteinExistence type="predicted"/>
<protein>
    <submittedName>
        <fullName evidence="2">Uncharacterized protein</fullName>
    </submittedName>
</protein>
<dbReference type="AlphaFoldDB" id="A0A6L2MHT6"/>
<accession>A0A6L2MHT6</accession>
<feature type="compositionally biased region" description="Basic and acidic residues" evidence="1">
    <location>
        <begin position="46"/>
        <end position="84"/>
    </location>
</feature>
<dbReference type="EMBL" id="BKCJ010006658">
    <property type="protein sequence ID" value="GEU73290.1"/>
    <property type="molecule type" value="Genomic_DNA"/>
</dbReference>
<organism evidence="2">
    <name type="scientific">Tanacetum cinerariifolium</name>
    <name type="common">Dalmatian daisy</name>
    <name type="synonym">Chrysanthemum cinerariifolium</name>
    <dbReference type="NCBI Taxonomy" id="118510"/>
    <lineage>
        <taxon>Eukaryota</taxon>
        <taxon>Viridiplantae</taxon>
        <taxon>Streptophyta</taxon>
        <taxon>Embryophyta</taxon>
        <taxon>Tracheophyta</taxon>
        <taxon>Spermatophyta</taxon>
        <taxon>Magnoliopsida</taxon>
        <taxon>eudicotyledons</taxon>
        <taxon>Gunneridae</taxon>
        <taxon>Pentapetalae</taxon>
        <taxon>asterids</taxon>
        <taxon>campanulids</taxon>
        <taxon>Asterales</taxon>
        <taxon>Asteraceae</taxon>
        <taxon>Asteroideae</taxon>
        <taxon>Anthemideae</taxon>
        <taxon>Anthemidinae</taxon>
        <taxon>Tanacetum</taxon>
    </lineage>
</organism>
<reference evidence="2" key="1">
    <citation type="journal article" date="2019" name="Sci. Rep.">
        <title>Draft genome of Tanacetum cinerariifolium, the natural source of mosquito coil.</title>
        <authorList>
            <person name="Yamashiro T."/>
            <person name="Shiraishi A."/>
            <person name="Satake H."/>
            <person name="Nakayama K."/>
        </authorList>
    </citation>
    <scope>NUCLEOTIDE SEQUENCE</scope>
</reference>
<sequence>MVKEEVKSQFPKEISDFATPLIKSTIAESYENVVLAKSFSQSNIFFKRERKDKDKDEDPSTRPDRGLKRRKSSTDDELYKDPKSKGSKSSSSSKGTSRTQHKPTGKSAHAEEPSHDSGVQQDQEFEIGINDDQPDKKNASKQNCLKIENLTQEILVRPAYNLLKEGQVYPFDLSKPLPLIQDDRGRQVILVDYFINNDLEYLKVEKQYDYRYLKEIVVRREDQKLYNFNKGDFPRLNLCDIEDLRLFLVQKKLLDLEKDVIFDLNVALGMFTRRIIILKRVEDLQLGVESYHNKLNITRPETSKLDIRKLTLYTAYNNPQGIIYLDKFQRNKLMCLDELYMFCDGTLNSVRSVLLDILNNLRMKYLPKRD</sequence>
<feature type="region of interest" description="Disordered" evidence="1">
    <location>
        <begin position="45"/>
        <end position="121"/>
    </location>
</feature>
<evidence type="ECO:0000256" key="1">
    <source>
        <dbReference type="SAM" id="MobiDB-lite"/>
    </source>
</evidence>
<evidence type="ECO:0000313" key="2">
    <source>
        <dbReference type="EMBL" id="GEU73290.1"/>
    </source>
</evidence>
<gene>
    <name evidence="2" type="ORF">Tci_045268</name>
</gene>
<name>A0A6L2MHT6_TANCI</name>
<comment type="caution">
    <text evidence="2">The sequence shown here is derived from an EMBL/GenBank/DDBJ whole genome shotgun (WGS) entry which is preliminary data.</text>
</comment>